<gene>
    <name evidence="2" type="ORF">B0F88_105255</name>
</gene>
<feature type="chain" id="PRO_5015472655" description="Argininosuccinate lyase" evidence="1">
    <location>
        <begin position="31"/>
        <end position="130"/>
    </location>
</feature>
<reference evidence="2 3" key="1">
    <citation type="submission" date="2018-02" db="EMBL/GenBank/DDBJ databases">
        <title>Subsurface microbial communities from deep shales in Ohio and West Virginia, USA.</title>
        <authorList>
            <person name="Wrighton K."/>
        </authorList>
    </citation>
    <scope>NUCLEOTIDE SEQUENCE [LARGE SCALE GENOMIC DNA]</scope>
    <source>
        <strain evidence="2 3">OWC-G53F</strain>
    </source>
</reference>
<evidence type="ECO:0000313" key="2">
    <source>
        <dbReference type="EMBL" id="PPK72143.1"/>
    </source>
</evidence>
<dbReference type="Proteomes" id="UP000238071">
    <property type="component" value="Unassembled WGS sequence"/>
</dbReference>
<feature type="signal peptide" evidence="1">
    <location>
        <begin position="1"/>
        <end position="30"/>
    </location>
</feature>
<accession>A0A2S6H3X5</accession>
<sequence length="130" mass="14313">MKKGTLNIKKWFLVGITAIAASAASGVGVAAGQQDFTLVNKTGYTIDEVYVSPSSNANDWLNDVLGQDVLGDGENAKIVFSSQNEICKYDLKVVYDDKEEVEWTDIDLCKEEKITIHWNKKTGETSATFD</sequence>
<organism evidence="2 3">
    <name type="scientific">Methylobacter tundripaludum</name>
    <dbReference type="NCBI Taxonomy" id="173365"/>
    <lineage>
        <taxon>Bacteria</taxon>
        <taxon>Pseudomonadati</taxon>
        <taxon>Pseudomonadota</taxon>
        <taxon>Gammaproteobacteria</taxon>
        <taxon>Methylococcales</taxon>
        <taxon>Methylococcaceae</taxon>
        <taxon>Methylobacter</taxon>
    </lineage>
</organism>
<keyword evidence="1" id="KW-0732">Signal</keyword>
<comment type="caution">
    <text evidence="2">The sequence shown here is derived from an EMBL/GenBank/DDBJ whole genome shotgun (WGS) entry which is preliminary data.</text>
</comment>
<evidence type="ECO:0000256" key="1">
    <source>
        <dbReference type="SAM" id="SignalP"/>
    </source>
</evidence>
<name>A0A2S6H3X5_9GAMM</name>
<evidence type="ECO:0000313" key="3">
    <source>
        <dbReference type="Proteomes" id="UP000238071"/>
    </source>
</evidence>
<evidence type="ECO:0008006" key="4">
    <source>
        <dbReference type="Google" id="ProtNLM"/>
    </source>
</evidence>
<dbReference type="RefSeq" id="WP_258076604.1">
    <property type="nucleotide sequence ID" value="NZ_PTIY01000005.1"/>
</dbReference>
<dbReference type="AlphaFoldDB" id="A0A2S6H3X5"/>
<protein>
    <recommendedName>
        <fullName evidence="4">Argininosuccinate lyase</fullName>
    </recommendedName>
</protein>
<dbReference type="EMBL" id="PTIY01000005">
    <property type="protein sequence ID" value="PPK72143.1"/>
    <property type="molecule type" value="Genomic_DNA"/>
</dbReference>
<keyword evidence="3" id="KW-1185">Reference proteome</keyword>
<proteinExistence type="predicted"/>